<dbReference type="PRINTS" id="PR00036">
    <property type="entry name" value="HTHLACI"/>
</dbReference>
<evidence type="ECO:0000259" key="4">
    <source>
        <dbReference type="PROSITE" id="PS50932"/>
    </source>
</evidence>
<dbReference type="PANTHER" id="PTHR30146:SF109">
    <property type="entry name" value="HTH-TYPE TRANSCRIPTIONAL REGULATOR GALS"/>
    <property type="match status" value="1"/>
</dbReference>
<keyword evidence="3" id="KW-0804">Transcription</keyword>
<dbReference type="Pfam" id="PF00356">
    <property type="entry name" value="LacI"/>
    <property type="match status" value="1"/>
</dbReference>
<evidence type="ECO:0000313" key="6">
    <source>
        <dbReference type="EMBL" id="MFB9903152.1"/>
    </source>
</evidence>
<reference evidence="6 7" key="1">
    <citation type="submission" date="2024-09" db="EMBL/GenBank/DDBJ databases">
        <authorList>
            <person name="Sun Q."/>
            <person name="Mori K."/>
        </authorList>
    </citation>
    <scope>NUCLEOTIDE SEQUENCE [LARGE SCALE GENOMIC DNA]</scope>
    <source>
        <strain evidence="6 7">TBRC 7907</strain>
    </source>
</reference>
<protein>
    <submittedName>
        <fullName evidence="6">LacI family DNA-binding transcriptional regulator</fullName>
    </submittedName>
</protein>
<keyword evidence="1" id="KW-0805">Transcription regulation</keyword>
<dbReference type="SUPFAM" id="SSF53822">
    <property type="entry name" value="Periplasmic binding protein-like I"/>
    <property type="match status" value="1"/>
</dbReference>
<keyword evidence="2 6" id="KW-0238">DNA-binding</keyword>
<dbReference type="Pfam" id="PF13377">
    <property type="entry name" value="Peripla_BP_3"/>
    <property type="match status" value="1"/>
</dbReference>
<evidence type="ECO:0000259" key="5">
    <source>
        <dbReference type="PROSITE" id="PS50943"/>
    </source>
</evidence>
<feature type="domain" description="HTH cro/C1-type" evidence="5">
    <location>
        <begin position="7"/>
        <end position="35"/>
    </location>
</feature>
<dbReference type="PROSITE" id="PS00356">
    <property type="entry name" value="HTH_LACI_1"/>
    <property type="match status" value="1"/>
</dbReference>
<dbReference type="RefSeq" id="WP_377850287.1">
    <property type="nucleotide sequence ID" value="NZ_JBHLZU010000003.1"/>
</dbReference>
<dbReference type="Gene3D" id="1.10.260.40">
    <property type="entry name" value="lambda repressor-like DNA-binding domains"/>
    <property type="match status" value="1"/>
</dbReference>
<dbReference type="EMBL" id="JBHLZU010000003">
    <property type="protein sequence ID" value="MFB9903152.1"/>
    <property type="molecule type" value="Genomic_DNA"/>
</dbReference>
<comment type="caution">
    <text evidence="6">The sequence shown here is derived from an EMBL/GenBank/DDBJ whole genome shotgun (WGS) entry which is preliminary data.</text>
</comment>
<keyword evidence="7" id="KW-1185">Reference proteome</keyword>
<dbReference type="Proteomes" id="UP001589693">
    <property type="component" value="Unassembled WGS sequence"/>
</dbReference>
<dbReference type="GO" id="GO:0003677">
    <property type="term" value="F:DNA binding"/>
    <property type="evidence" value="ECO:0007669"/>
    <property type="project" value="UniProtKB-KW"/>
</dbReference>
<dbReference type="Gene3D" id="3.40.50.2300">
    <property type="match status" value="2"/>
</dbReference>
<sequence>MSERTPTLEDVARAAGVSRATVSRVVNGIRNVDPQIQERVRAAVAATGYSPNRAARSLATRRANSVALVVSGPGEDACTSRVFADPFFGRIAGGIVLSLRREGIHPVLMLADTDEARDDVLTGLRRGDADGALLVSTHVHDPLPAMLAGAGVPAVLFSRPVRPVEISYVEVDNHAGAALAADHLLARGRERLATITGPAGVPVSQDRLTGFREALARHGLHRVPVAEGDFTQDGGEAAMLALLAEHPGLDGVFAANDLMAQGAIAVLRDHGRAVPDDVAVIGFDDGAPAQSSRPRLTTIRQPVEDMAAEMATLLLTRLAAPATPPTSVIFAPTLIPRAST</sequence>
<evidence type="ECO:0000256" key="2">
    <source>
        <dbReference type="ARBA" id="ARBA00023125"/>
    </source>
</evidence>
<dbReference type="SMART" id="SM00354">
    <property type="entry name" value="HTH_LACI"/>
    <property type="match status" value="1"/>
</dbReference>
<dbReference type="CDD" id="cd06267">
    <property type="entry name" value="PBP1_LacI_sugar_binding-like"/>
    <property type="match status" value="1"/>
</dbReference>
<dbReference type="InterPro" id="IPR001387">
    <property type="entry name" value="Cro/C1-type_HTH"/>
</dbReference>
<dbReference type="InterPro" id="IPR046335">
    <property type="entry name" value="LacI/GalR-like_sensor"/>
</dbReference>
<feature type="domain" description="HTH lacI-type" evidence="4">
    <location>
        <begin position="6"/>
        <end position="60"/>
    </location>
</feature>
<dbReference type="PANTHER" id="PTHR30146">
    <property type="entry name" value="LACI-RELATED TRANSCRIPTIONAL REPRESSOR"/>
    <property type="match status" value="1"/>
</dbReference>
<evidence type="ECO:0000256" key="1">
    <source>
        <dbReference type="ARBA" id="ARBA00023015"/>
    </source>
</evidence>
<dbReference type="InterPro" id="IPR028082">
    <property type="entry name" value="Peripla_BP_I"/>
</dbReference>
<proteinExistence type="predicted"/>
<dbReference type="SUPFAM" id="SSF47413">
    <property type="entry name" value="lambda repressor-like DNA-binding domains"/>
    <property type="match status" value="1"/>
</dbReference>
<accession>A0ABV5ZQI1</accession>
<dbReference type="PROSITE" id="PS50943">
    <property type="entry name" value="HTH_CROC1"/>
    <property type="match status" value="1"/>
</dbReference>
<dbReference type="PROSITE" id="PS50932">
    <property type="entry name" value="HTH_LACI_2"/>
    <property type="match status" value="1"/>
</dbReference>
<evidence type="ECO:0000313" key="7">
    <source>
        <dbReference type="Proteomes" id="UP001589693"/>
    </source>
</evidence>
<dbReference type="InterPro" id="IPR010982">
    <property type="entry name" value="Lambda_DNA-bd_dom_sf"/>
</dbReference>
<dbReference type="CDD" id="cd01392">
    <property type="entry name" value="HTH_LacI"/>
    <property type="match status" value="1"/>
</dbReference>
<dbReference type="InterPro" id="IPR000843">
    <property type="entry name" value="HTH_LacI"/>
</dbReference>
<name>A0ABV5ZQI1_9PSEU</name>
<gene>
    <name evidence="6" type="ORF">ACFFQA_04300</name>
</gene>
<evidence type="ECO:0000256" key="3">
    <source>
        <dbReference type="ARBA" id="ARBA00023163"/>
    </source>
</evidence>
<organism evidence="6 7">
    <name type="scientific">Allokutzneria oryzae</name>
    <dbReference type="NCBI Taxonomy" id="1378989"/>
    <lineage>
        <taxon>Bacteria</taxon>
        <taxon>Bacillati</taxon>
        <taxon>Actinomycetota</taxon>
        <taxon>Actinomycetes</taxon>
        <taxon>Pseudonocardiales</taxon>
        <taxon>Pseudonocardiaceae</taxon>
        <taxon>Allokutzneria</taxon>
    </lineage>
</organism>